<name>A0AAD5TYW6_9FUNG</name>
<gene>
    <name evidence="2" type="ORF">HK099_007502</name>
</gene>
<protein>
    <submittedName>
        <fullName evidence="2">Uncharacterized protein</fullName>
    </submittedName>
</protein>
<keyword evidence="1" id="KW-0472">Membrane</keyword>
<evidence type="ECO:0000313" key="2">
    <source>
        <dbReference type="EMBL" id="KAJ3213255.1"/>
    </source>
</evidence>
<keyword evidence="1" id="KW-1133">Transmembrane helix</keyword>
<feature type="transmembrane region" description="Helical" evidence="1">
    <location>
        <begin position="57"/>
        <end position="79"/>
    </location>
</feature>
<reference evidence="2" key="1">
    <citation type="submission" date="2020-05" db="EMBL/GenBank/DDBJ databases">
        <title>Phylogenomic resolution of chytrid fungi.</title>
        <authorList>
            <person name="Stajich J.E."/>
            <person name="Amses K."/>
            <person name="Simmons R."/>
            <person name="Seto K."/>
            <person name="Myers J."/>
            <person name="Bonds A."/>
            <person name="Quandt C.A."/>
            <person name="Barry K."/>
            <person name="Liu P."/>
            <person name="Grigoriev I."/>
            <person name="Longcore J.E."/>
            <person name="James T.Y."/>
        </authorList>
    </citation>
    <scope>NUCLEOTIDE SEQUENCE</scope>
    <source>
        <strain evidence="2">JEL0476</strain>
    </source>
</reference>
<comment type="caution">
    <text evidence="2">The sequence shown here is derived from an EMBL/GenBank/DDBJ whole genome shotgun (WGS) entry which is preliminary data.</text>
</comment>
<organism evidence="2 3">
    <name type="scientific">Clydaea vesicula</name>
    <dbReference type="NCBI Taxonomy" id="447962"/>
    <lineage>
        <taxon>Eukaryota</taxon>
        <taxon>Fungi</taxon>
        <taxon>Fungi incertae sedis</taxon>
        <taxon>Chytridiomycota</taxon>
        <taxon>Chytridiomycota incertae sedis</taxon>
        <taxon>Chytridiomycetes</taxon>
        <taxon>Lobulomycetales</taxon>
        <taxon>Lobulomycetaceae</taxon>
        <taxon>Clydaea</taxon>
    </lineage>
</organism>
<accession>A0AAD5TYW6</accession>
<evidence type="ECO:0000313" key="3">
    <source>
        <dbReference type="Proteomes" id="UP001211065"/>
    </source>
</evidence>
<dbReference type="EMBL" id="JADGJW010000730">
    <property type="protein sequence ID" value="KAJ3213255.1"/>
    <property type="molecule type" value="Genomic_DNA"/>
</dbReference>
<dbReference type="Proteomes" id="UP001211065">
    <property type="component" value="Unassembled WGS sequence"/>
</dbReference>
<sequence>FSTDTENQIRNEIKPKKAVDNDCEKVLLVSVVVCTVRNFATTIVNSINLDLTKGNGLILMVFVQFISVPMDIWLPFFLIKNVTKTIKTNEAATKDLQDFAPFYDYLGQNVEEVVDNEDFTKCIKNDKKKSSIDNKKALEKHKSNLFENVVTAEQLCTQTVTHTSIA</sequence>
<dbReference type="AlphaFoldDB" id="A0AAD5TYW6"/>
<feature type="non-terminal residue" evidence="2">
    <location>
        <position position="166"/>
    </location>
</feature>
<keyword evidence="1" id="KW-0812">Transmembrane</keyword>
<evidence type="ECO:0000256" key="1">
    <source>
        <dbReference type="SAM" id="Phobius"/>
    </source>
</evidence>
<keyword evidence="3" id="KW-1185">Reference proteome</keyword>
<proteinExistence type="predicted"/>